<dbReference type="PANTHER" id="PTHR46889">
    <property type="entry name" value="TRANSPOSASE INSF FOR INSERTION SEQUENCE IS3B-RELATED"/>
    <property type="match status" value="1"/>
</dbReference>
<dbReference type="EMBL" id="CP002021">
    <property type="protein sequence ID" value="ADG30473.1"/>
    <property type="molecule type" value="Genomic_DNA"/>
</dbReference>
<dbReference type="KEGG" id="tin:Tint_1408"/>
<dbReference type="STRING" id="75379.Tint_1079"/>
<dbReference type="Pfam" id="PF13333">
    <property type="entry name" value="rve_2"/>
    <property type="match status" value="1"/>
</dbReference>
<protein>
    <submittedName>
        <fullName evidence="3">Integrase catalytic region</fullName>
    </submittedName>
</protein>
<dbReference type="InterPro" id="IPR025948">
    <property type="entry name" value="HTH-like_dom"/>
</dbReference>
<evidence type="ECO:0000313" key="4">
    <source>
        <dbReference type="EMBL" id="ADG30792.1"/>
    </source>
</evidence>
<dbReference type="InterPro" id="IPR050900">
    <property type="entry name" value="Transposase_IS3/IS150/IS904"/>
</dbReference>
<gene>
    <name evidence="3" type="ordered locus">Tint_1079</name>
    <name evidence="4" type="ordered locus">Tint_1408</name>
    <name evidence="5" type="ordered locus">Tint_1581</name>
</gene>
<dbReference type="GO" id="GO:0003676">
    <property type="term" value="F:nucleic acid binding"/>
    <property type="evidence" value="ECO:0007669"/>
    <property type="project" value="InterPro"/>
</dbReference>
<dbReference type="PROSITE" id="PS50994">
    <property type="entry name" value="INTEGRASE"/>
    <property type="match status" value="1"/>
</dbReference>
<proteinExistence type="predicted"/>
<dbReference type="InterPro" id="IPR012337">
    <property type="entry name" value="RNaseH-like_sf"/>
</dbReference>
<name>D5WZQ7_THIK1</name>
<dbReference type="PANTHER" id="PTHR46889:SF4">
    <property type="entry name" value="TRANSPOSASE INSO FOR INSERTION SEQUENCE ELEMENT IS911B-RELATED"/>
    <property type="match status" value="1"/>
</dbReference>
<evidence type="ECO:0000313" key="5">
    <source>
        <dbReference type="EMBL" id="ADG30955.1"/>
    </source>
</evidence>
<dbReference type="InterPro" id="IPR036397">
    <property type="entry name" value="RNaseH_sf"/>
</dbReference>
<dbReference type="Gene3D" id="3.30.420.10">
    <property type="entry name" value="Ribonuclease H-like superfamily/Ribonuclease H"/>
    <property type="match status" value="1"/>
</dbReference>
<accession>D5WZQ7</accession>
<feature type="domain" description="Integrase catalytic" evidence="2">
    <location>
        <begin position="98"/>
        <end position="269"/>
    </location>
</feature>
<evidence type="ECO:0000259" key="2">
    <source>
        <dbReference type="PROSITE" id="PS50994"/>
    </source>
</evidence>
<reference evidence="3" key="1">
    <citation type="submission" date="2010-04" db="EMBL/GenBank/DDBJ databases">
        <title>Complete sequence of Thiomonas intermedia K12.</title>
        <authorList>
            <consortium name="US DOE Joint Genome Institute"/>
            <person name="Lucas S."/>
            <person name="Copeland A."/>
            <person name="Lapidus A."/>
            <person name="Cheng J.-F."/>
            <person name="Bruce D."/>
            <person name="Goodwin L."/>
            <person name="Pitluck S."/>
            <person name="Davenport K."/>
            <person name="Detter J.C."/>
            <person name="Han C."/>
            <person name="Tapia R."/>
            <person name="Land M."/>
            <person name="Hauser L."/>
            <person name="Kyrpides N."/>
            <person name="Ovchinnikova G."/>
            <person name="Kerfeld C.A."/>
            <person name="Cannon G.C."/>
            <person name="Heinhorst S."/>
            <person name="Woyke T."/>
        </authorList>
    </citation>
    <scope>NUCLEOTIDE SEQUENCE [LARGE SCALE GENOMIC DNA]</scope>
    <source>
        <strain evidence="3">K12</strain>
    </source>
</reference>
<evidence type="ECO:0000256" key="1">
    <source>
        <dbReference type="SAM" id="MobiDB-lite"/>
    </source>
</evidence>
<dbReference type="Pfam" id="PF00665">
    <property type="entry name" value="rve"/>
    <property type="match status" value="1"/>
</dbReference>
<dbReference type="SUPFAM" id="SSF53098">
    <property type="entry name" value="Ribonuclease H-like"/>
    <property type="match status" value="1"/>
</dbReference>
<evidence type="ECO:0000313" key="3">
    <source>
        <dbReference type="EMBL" id="ADG30473.1"/>
    </source>
</evidence>
<dbReference type="EMBL" id="CP002021">
    <property type="protein sequence ID" value="ADG30955.1"/>
    <property type="molecule type" value="Genomic_DNA"/>
</dbReference>
<dbReference type="HOGENOM" id="CLU_027402_4_1_4"/>
<dbReference type="EMBL" id="CP002021">
    <property type="protein sequence ID" value="ADG30792.1"/>
    <property type="molecule type" value="Genomic_DNA"/>
</dbReference>
<dbReference type="eggNOG" id="COG2801">
    <property type="taxonomic scope" value="Bacteria"/>
</dbReference>
<dbReference type="AlphaFoldDB" id="D5WZQ7"/>
<feature type="region of interest" description="Disordered" evidence="1">
    <location>
        <begin position="251"/>
        <end position="276"/>
    </location>
</feature>
<dbReference type="Pfam" id="PF13276">
    <property type="entry name" value="HTH_21"/>
    <property type="match status" value="1"/>
</dbReference>
<dbReference type="KEGG" id="tin:Tint_1079"/>
<dbReference type="KEGG" id="tin:Tint_1581"/>
<organism evidence="3">
    <name type="scientific">Thiomonas intermedia (strain K12)</name>
    <name type="common">Thiobacillus intermedius</name>
    <dbReference type="NCBI Taxonomy" id="75379"/>
    <lineage>
        <taxon>Bacteria</taxon>
        <taxon>Pseudomonadati</taxon>
        <taxon>Pseudomonadota</taxon>
        <taxon>Betaproteobacteria</taxon>
        <taxon>Burkholderiales</taxon>
        <taxon>Thiomonas</taxon>
    </lineage>
</organism>
<sequence length="276" mass="31148">MICRDHPVSITQQAHLLGMSRSAVYDLPRPPSAADLALMRRIDEIHLEHPFMGSRQIVRALRRDGLQAGRLHVRTLMRKMGLHALAPQPGTSQRHPGHKVFPYLLRALAIVRSNQVWALDTTYIPMARGFVYLTAVVDVFSRRILAHRVAITLEAQHAVEAIQEALARHGTPEIVNTDQGSQFTAQDFVDAVQNSGAQLSMDGRGAWRDNVFVERVWRSVKYERVYLRAYASVREARADIGQYIDWYNRERPHSSQDGNTPEQAYLAGLPTLPEAA</sequence>
<dbReference type="NCBIfam" id="NF033516">
    <property type="entry name" value="transpos_IS3"/>
    <property type="match status" value="1"/>
</dbReference>
<dbReference type="InterPro" id="IPR001584">
    <property type="entry name" value="Integrase_cat-core"/>
</dbReference>
<dbReference type="GO" id="GO:0015074">
    <property type="term" value="P:DNA integration"/>
    <property type="evidence" value="ECO:0007669"/>
    <property type="project" value="InterPro"/>
</dbReference>
<dbReference type="InterPro" id="IPR048020">
    <property type="entry name" value="Transpos_IS3"/>
</dbReference>